<reference evidence="1 2" key="1">
    <citation type="submission" date="2019-12" db="EMBL/GenBank/DDBJ databases">
        <title>Whole genome shotgun sequence of Streptomyces caniferus NBRC 15389.</title>
        <authorList>
            <person name="Ichikawa N."/>
            <person name="Kimura A."/>
            <person name="Kitahashi Y."/>
            <person name="Komaki H."/>
            <person name="Tamura T."/>
        </authorList>
    </citation>
    <scope>NUCLEOTIDE SEQUENCE [LARGE SCALE GENOMIC DNA]</scope>
    <source>
        <strain evidence="1 2">NBRC 15389</strain>
    </source>
</reference>
<proteinExistence type="predicted"/>
<evidence type="ECO:0000313" key="1">
    <source>
        <dbReference type="EMBL" id="GFE07013.1"/>
    </source>
</evidence>
<dbReference type="PANTHER" id="PTHR31299">
    <property type="entry name" value="ESTERASE, PUTATIVE (AFU_ORTHOLOGUE AFUA_1G05850)-RELATED"/>
    <property type="match status" value="1"/>
</dbReference>
<dbReference type="SUPFAM" id="SSF159501">
    <property type="entry name" value="EreA/ChaN-like"/>
    <property type="match status" value="1"/>
</dbReference>
<dbReference type="Pfam" id="PF05139">
    <property type="entry name" value="Erythro_esteras"/>
    <property type="match status" value="1"/>
</dbReference>
<gene>
    <name evidence="1" type="ORF">Scani_32810</name>
</gene>
<organism evidence="1 2">
    <name type="scientific">Streptomyces caniferus</name>
    <dbReference type="NCBI Taxonomy" id="285557"/>
    <lineage>
        <taxon>Bacteria</taxon>
        <taxon>Bacillati</taxon>
        <taxon>Actinomycetota</taxon>
        <taxon>Actinomycetes</taxon>
        <taxon>Kitasatosporales</taxon>
        <taxon>Streptomycetaceae</taxon>
        <taxon>Streptomyces</taxon>
    </lineage>
</organism>
<dbReference type="AlphaFoldDB" id="A0A640S6C1"/>
<evidence type="ECO:0008006" key="3">
    <source>
        <dbReference type="Google" id="ProtNLM"/>
    </source>
</evidence>
<dbReference type="EMBL" id="BLIN01000003">
    <property type="protein sequence ID" value="GFE07013.1"/>
    <property type="molecule type" value="Genomic_DNA"/>
</dbReference>
<dbReference type="InterPro" id="IPR052036">
    <property type="entry name" value="Hydrolase/PRTase-associated"/>
</dbReference>
<accession>A0A640S6C1</accession>
<dbReference type="GO" id="GO:0046677">
    <property type="term" value="P:response to antibiotic"/>
    <property type="evidence" value="ECO:0007669"/>
    <property type="project" value="InterPro"/>
</dbReference>
<name>A0A640S6C1_9ACTN</name>
<comment type="caution">
    <text evidence="1">The sequence shown here is derived from an EMBL/GenBank/DDBJ whole genome shotgun (WGS) entry which is preliminary data.</text>
</comment>
<dbReference type="InterPro" id="IPR007815">
    <property type="entry name" value="Emycin_Estase"/>
</dbReference>
<evidence type="ECO:0000313" key="2">
    <source>
        <dbReference type="Proteomes" id="UP000435837"/>
    </source>
</evidence>
<dbReference type="Gene3D" id="3.40.1660.10">
    <property type="entry name" value="EreA-like (biosynthetic domain)"/>
    <property type="match status" value="1"/>
</dbReference>
<sequence>MSTKAVRLLRTLGPERPQEDLAWLDEAIGDARVVAIGENAHSNRESYQLCHRLTRYLVEQHGFGAYAMESGFVEGWPADDWVSGGQGRPGHVLANGMTSLMGPWTELRAPLEWMRQHNPDAAMPPDRGSYGIDLSGSNISPLPGLDVMPKAPAMTSIDRLGANTVRVTWKPAADHPDQVLLMERKPFYSSEIGLWHPYTFRHDVQVGATSMDRKLERDSDIPPAARTHAYWIRVVKDGFVSDLRAEKPLTIEP</sequence>
<dbReference type="RefSeq" id="WP_218039186.1">
    <property type="nucleotide sequence ID" value="NZ_BAAATH010000058.1"/>
</dbReference>
<protein>
    <recommendedName>
        <fullName evidence="3">Erythromycin esterase</fullName>
    </recommendedName>
</protein>
<dbReference type="PANTHER" id="PTHR31299:SF0">
    <property type="entry name" value="ESTERASE, PUTATIVE (AFU_ORTHOLOGUE AFUA_1G05850)-RELATED"/>
    <property type="match status" value="1"/>
</dbReference>
<dbReference type="Proteomes" id="UP000435837">
    <property type="component" value="Unassembled WGS sequence"/>
</dbReference>